<evidence type="ECO:0000313" key="3">
    <source>
        <dbReference type="Proteomes" id="UP000184304"/>
    </source>
</evidence>
<feature type="transmembrane region" description="Helical" evidence="1">
    <location>
        <begin position="52"/>
        <end position="81"/>
    </location>
</feature>
<keyword evidence="1" id="KW-0812">Transmembrane</keyword>
<reference evidence="3" key="1">
    <citation type="journal article" date="2017" name="Genome Biol.">
        <title>Comparative genomics reveals high biological diversity and specific adaptations in the industrially and medically important fungal genus Aspergillus.</title>
        <authorList>
            <person name="de Vries R.P."/>
            <person name="Riley R."/>
            <person name="Wiebenga A."/>
            <person name="Aguilar-Osorio G."/>
            <person name="Amillis S."/>
            <person name="Uchima C.A."/>
            <person name="Anderluh G."/>
            <person name="Asadollahi M."/>
            <person name="Askin M."/>
            <person name="Barry K."/>
            <person name="Battaglia E."/>
            <person name="Bayram O."/>
            <person name="Benocci T."/>
            <person name="Braus-Stromeyer S.A."/>
            <person name="Caldana C."/>
            <person name="Canovas D."/>
            <person name="Cerqueira G.C."/>
            <person name="Chen F."/>
            <person name="Chen W."/>
            <person name="Choi C."/>
            <person name="Clum A."/>
            <person name="Dos Santos R.A."/>
            <person name="Damasio A.R."/>
            <person name="Diallinas G."/>
            <person name="Emri T."/>
            <person name="Fekete E."/>
            <person name="Flipphi M."/>
            <person name="Freyberg S."/>
            <person name="Gallo A."/>
            <person name="Gournas C."/>
            <person name="Habgood R."/>
            <person name="Hainaut M."/>
            <person name="Harispe M.L."/>
            <person name="Henrissat B."/>
            <person name="Hilden K.S."/>
            <person name="Hope R."/>
            <person name="Hossain A."/>
            <person name="Karabika E."/>
            <person name="Karaffa L."/>
            <person name="Karanyi Z."/>
            <person name="Krasevec N."/>
            <person name="Kuo A."/>
            <person name="Kusch H."/>
            <person name="LaButti K."/>
            <person name="Lagendijk E.L."/>
            <person name="Lapidus A."/>
            <person name="Levasseur A."/>
            <person name="Lindquist E."/>
            <person name="Lipzen A."/>
            <person name="Logrieco A.F."/>
            <person name="MacCabe A."/>
            <person name="Maekelae M.R."/>
            <person name="Malavazi I."/>
            <person name="Melin P."/>
            <person name="Meyer V."/>
            <person name="Mielnichuk N."/>
            <person name="Miskei M."/>
            <person name="Molnar A.P."/>
            <person name="Mule G."/>
            <person name="Ngan C.Y."/>
            <person name="Orejas M."/>
            <person name="Orosz E."/>
            <person name="Ouedraogo J.P."/>
            <person name="Overkamp K.M."/>
            <person name="Park H.-S."/>
            <person name="Perrone G."/>
            <person name="Piumi F."/>
            <person name="Punt P.J."/>
            <person name="Ram A.F."/>
            <person name="Ramon A."/>
            <person name="Rauscher S."/>
            <person name="Record E."/>
            <person name="Riano-Pachon D.M."/>
            <person name="Robert V."/>
            <person name="Roehrig J."/>
            <person name="Ruller R."/>
            <person name="Salamov A."/>
            <person name="Salih N.S."/>
            <person name="Samson R.A."/>
            <person name="Sandor E."/>
            <person name="Sanguinetti M."/>
            <person name="Schuetze T."/>
            <person name="Sepcic K."/>
            <person name="Shelest E."/>
            <person name="Sherlock G."/>
            <person name="Sophianopoulou V."/>
            <person name="Squina F.M."/>
            <person name="Sun H."/>
            <person name="Susca A."/>
            <person name="Todd R.B."/>
            <person name="Tsang A."/>
            <person name="Unkles S.E."/>
            <person name="van de Wiele N."/>
            <person name="van Rossen-Uffink D."/>
            <person name="Oliveira J.V."/>
            <person name="Vesth T.C."/>
            <person name="Visser J."/>
            <person name="Yu J.-H."/>
            <person name="Zhou M."/>
            <person name="Andersen M.R."/>
            <person name="Archer D.B."/>
            <person name="Baker S.E."/>
            <person name="Benoit I."/>
            <person name="Brakhage A.A."/>
            <person name="Braus G.H."/>
            <person name="Fischer R."/>
            <person name="Frisvad J.C."/>
            <person name="Goldman G.H."/>
            <person name="Houbraken J."/>
            <person name="Oakley B."/>
            <person name="Pocsi I."/>
            <person name="Scazzocchio C."/>
            <person name="Seiboth B."/>
            <person name="vanKuyk P.A."/>
            <person name="Wortman J."/>
            <person name="Dyer P.S."/>
            <person name="Grigoriev I.V."/>
        </authorList>
    </citation>
    <scope>NUCLEOTIDE SEQUENCE [LARGE SCALE GENOMIC DNA]</scope>
    <source>
        <strain evidence="3">CBS 134.48</strain>
    </source>
</reference>
<dbReference type="Proteomes" id="UP000184304">
    <property type="component" value="Unassembled WGS sequence"/>
</dbReference>
<gene>
    <name evidence="2" type="ORF">ASPTUDRAFT_825336</name>
</gene>
<dbReference type="EMBL" id="KV878206">
    <property type="protein sequence ID" value="OJI81468.1"/>
    <property type="molecule type" value="Genomic_DNA"/>
</dbReference>
<keyword evidence="1" id="KW-1133">Transmembrane helix</keyword>
<sequence>MIGLAWAPPPPKKRPVDRGLDHWQQPVAGVRCAAKTCRVGRLGFGSPHDVSIIILCLTVNSPGGCILILNCMNSTCVLFLFSSFFLHFRVHSLDFLLCLDIYNQLFLITFFFYRRLVSSYSLSLFSIRFLAPYLSIISFYLDLCLFTSNLSLIFSRALS</sequence>
<name>A0A1L9MWR5_ASPTC</name>
<keyword evidence="1" id="KW-0472">Membrane</keyword>
<protein>
    <submittedName>
        <fullName evidence="2">Uncharacterized protein</fullName>
    </submittedName>
</protein>
<dbReference type="VEuPathDB" id="FungiDB:ASPTUDRAFT_825336"/>
<proteinExistence type="predicted"/>
<organism evidence="2 3">
    <name type="scientific">Aspergillus tubingensis (strain CBS 134.48)</name>
    <dbReference type="NCBI Taxonomy" id="767770"/>
    <lineage>
        <taxon>Eukaryota</taxon>
        <taxon>Fungi</taxon>
        <taxon>Dikarya</taxon>
        <taxon>Ascomycota</taxon>
        <taxon>Pezizomycotina</taxon>
        <taxon>Eurotiomycetes</taxon>
        <taxon>Eurotiomycetidae</taxon>
        <taxon>Eurotiales</taxon>
        <taxon>Aspergillaceae</taxon>
        <taxon>Aspergillus</taxon>
        <taxon>Aspergillus subgen. Circumdati</taxon>
    </lineage>
</organism>
<keyword evidence="3" id="KW-1185">Reference proteome</keyword>
<evidence type="ECO:0000313" key="2">
    <source>
        <dbReference type="EMBL" id="OJI81468.1"/>
    </source>
</evidence>
<dbReference type="AlphaFoldDB" id="A0A1L9MWR5"/>
<evidence type="ECO:0000256" key="1">
    <source>
        <dbReference type="SAM" id="Phobius"/>
    </source>
</evidence>
<feature type="transmembrane region" description="Helical" evidence="1">
    <location>
        <begin position="133"/>
        <end position="154"/>
    </location>
</feature>
<accession>A0A1L9MWR5</accession>
<feature type="transmembrane region" description="Helical" evidence="1">
    <location>
        <begin position="93"/>
        <end position="113"/>
    </location>
</feature>